<dbReference type="KEGG" id="ssai:N0B31_12465"/>
<organism evidence="1 2">
    <name type="scientific">Salinirubellus salinus</name>
    <dbReference type="NCBI Taxonomy" id="1364945"/>
    <lineage>
        <taxon>Archaea</taxon>
        <taxon>Methanobacteriati</taxon>
        <taxon>Methanobacteriota</taxon>
        <taxon>Stenosarchaea group</taxon>
        <taxon>Halobacteria</taxon>
        <taxon>Halobacteriales</taxon>
        <taxon>Natronomonadaceae</taxon>
        <taxon>Salinirubellus</taxon>
    </lineage>
</organism>
<proteinExistence type="predicted"/>
<evidence type="ECO:0000313" key="1">
    <source>
        <dbReference type="EMBL" id="UWM52962.1"/>
    </source>
</evidence>
<name>A0A9E7QZQ3_9EURY</name>
<reference evidence="1" key="1">
    <citation type="submission" date="2022-09" db="EMBL/GenBank/DDBJ databases">
        <title>Diverse halophilic archaea isolated from saline environments.</title>
        <authorList>
            <person name="Cui H.-L."/>
        </authorList>
    </citation>
    <scope>NUCLEOTIDE SEQUENCE</scope>
    <source>
        <strain evidence="1">ZS-35-S2</strain>
    </source>
</reference>
<gene>
    <name evidence="1" type="ORF">N0B31_12465</name>
</gene>
<evidence type="ECO:0000313" key="2">
    <source>
        <dbReference type="Proteomes" id="UP001057580"/>
    </source>
</evidence>
<dbReference type="EMBL" id="CP104003">
    <property type="protein sequence ID" value="UWM52962.1"/>
    <property type="molecule type" value="Genomic_DNA"/>
</dbReference>
<dbReference type="GeneID" id="74943249"/>
<keyword evidence="2" id="KW-1185">Reference proteome</keyword>
<dbReference type="Proteomes" id="UP001057580">
    <property type="component" value="Chromosome"/>
</dbReference>
<sequence length="53" mass="6153">MYRLTVLCEERQAERVQRLATRYGVTEQEVVRQLIDAGLEYADESDPEPEPQA</sequence>
<dbReference type="RefSeq" id="WP_260591957.1">
    <property type="nucleotide sequence ID" value="NZ_CP104003.1"/>
</dbReference>
<dbReference type="AlphaFoldDB" id="A0A9E7QZQ3"/>
<protein>
    <submittedName>
        <fullName evidence="1">CopG family transcriptional regulator</fullName>
    </submittedName>
</protein>
<accession>A0A9E7QZQ3</accession>